<sequence length="306" mass="32520">DRSAHRLRARAARSDGPGGAVGRLLPRPLRGRPAGPQRLAELRDRHPARCRQPGGGGHLGLGHCGAHAALPGRGDAARQGRGGRRVGRRRPGRPRRRAVHRGLVHRLRHTRPGHPAGPRPRHDRRGPAAARRPHGLLRGAARARGDRRLRHRSAAAGRHALPRADQPARPARLGDRPQRPADARGPAADGGARAVQRRCGGGGAGAGRDPAERTRQAGGGRRGGPHRHRDVRPHDLGRHRPRLQDGALAGGAGRAGPARPAGGAVAARPARPDRGGRRRLGRAPRRPQDRRGGGPGARFRGRLPPL</sequence>
<dbReference type="GO" id="GO:0016210">
    <property type="term" value="F:naringenin-chalcone synthase activity"/>
    <property type="evidence" value="ECO:0007669"/>
    <property type="project" value="UniProtKB-EC"/>
</dbReference>
<keyword evidence="2" id="KW-0808">Transferase</keyword>
<feature type="compositionally biased region" description="Low complexity" evidence="1">
    <location>
        <begin position="22"/>
        <end position="35"/>
    </location>
</feature>
<name>A0A6J4LTE9_9ACTN</name>
<accession>A0A6J4LTE9</accession>
<reference evidence="2" key="1">
    <citation type="submission" date="2020-02" db="EMBL/GenBank/DDBJ databases">
        <authorList>
            <person name="Meier V. D."/>
        </authorList>
    </citation>
    <scope>NUCLEOTIDE SEQUENCE</scope>
    <source>
        <strain evidence="2">AVDCRST_MAG36</strain>
    </source>
</reference>
<protein>
    <submittedName>
        <fullName evidence="2">Naringenin-chalcone synthase</fullName>
        <ecNumber evidence="2">2.3.1.74</ecNumber>
    </submittedName>
</protein>
<feature type="region of interest" description="Disordered" evidence="1">
    <location>
        <begin position="1"/>
        <end position="35"/>
    </location>
</feature>
<dbReference type="AlphaFoldDB" id="A0A6J4LTE9"/>
<proteinExistence type="predicted"/>
<feature type="non-terminal residue" evidence="2">
    <location>
        <position position="1"/>
    </location>
</feature>
<evidence type="ECO:0000313" key="2">
    <source>
        <dbReference type="EMBL" id="CAA9340350.1"/>
    </source>
</evidence>
<evidence type="ECO:0000256" key="1">
    <source>
        <dbReference type="SAM" id="MobiDB-lite"/>
    </source>
</evidence>
<organism evidence="2">
    <name type="scientific">uncultured Nocardioidaceae bacterium</name>
    <dbReference type="NCBI Taxonomy" id="253824"/>
    <lineage>
        <taxon>Bacteria</taxon>
        <taxon>Bacillati</taxon>
        <taxon>Actinomycetota</taxon>
        <taxon>Actinomycetes</taxon>
        <taxon>Propionibacteriales</taxon>
        <taxon>Nocardioidaceae</taxon>
        <taxon>environmental samples</taxon>
    </lineage>
</organism>
<dbReference type="EC" id="2.3.1.74" evidence="2"/>
<feature type="compositionally biased region" description="Low complexity" evidence="1">
    <location>
        <begin position="70"/>
        <end position="79"/>
    </location>
</feature>
<feature type="compositionally biased region" description="Basic residues" evidence="1">
    <location>
        <begin position="276"/>
        <end position="285"/>
    </location>
</feature>
<dbReference type="EMBL" id="CADCUH010000087">
    <property type="protein sequence ID" value="CAA9340350.1"/>
    <property type="molecule type" value="Genomic_DNA"/>
</dbReference>
<feature type="compositionally biased region" description="Basic residues" evidence="1">
    <location>
        <begin position="81"/>
        <end position="112"/>
    </location>
</feature>
<feature type="non-terminal residue" evidence="2">
    <location>
        <position position="306"/>
    </location>
</feature>
<feature type="compositionally biased region" description="Low complexity" evidence="1">
    <location>
        <begin position="183"/>
        <end position="198"/>
    </location>
</feature>
<keyword evidence="2" id="KW-0012">Acyltransferase</keyword>
<feature type="compositionally biased region" description="Basic residues" evidence="1">
    <location>
        <begin position="1"/>
        <end position="11"/>
    </location>
</feature>
<feature type="compositionally biased region" description="Low complexity" evidence="1">
    <location>
        <begin position="255"/>
        <end position="269"/>
    </location>
</feature>
<feature type="compositionally biased region" description="Basic and acidic residues" evidence="1">
    <location>
        <begin position="172"/>
        <end position="182"/>
    </location>
</feature>
<feature type="region of interest" description="Disordered" evidence="1">
    <location>
        <begin position="70"/>
        <end position="306"/>
    </location>
</feature>
<gene>
    <name evidence="2" type="ORF">AVDCRST_MAG36-1374</name>
</gene>